<dbReference type="CDD" id="cd07723">
    <property type="entry name" value="hydroxyacylglutathione_hydrolase_MBL-fold"/>
    <property type="match status" value="1"/>
</dbReference>
<gene>
    <name evidence="7" type="ORF">AFUS01_LOCUS4198</name>
</gene>
<name>A0A8J2JU18_9HEXA</name>
<dbReference type="PANTHER" id="PTHR11935">
    <property type="entry name" value="BETA LACTAMASE DOMAIN"/>
    <property type="match status" value="1"/>
</dbReference>
<protein>
    <recommendedName>
        <fullName evidence="6">Metallo-beta-lactamase domain-containing protein</fullName>
    </recommendedName>
</protein>
<keyword evidence="4" id="KW-0378">Hydrolase</keyword>
<dbReference type="GO" id="GO:0004416">
    <property type="term" value="F:hydroxyacylglutathione hydrolase activity"/>
    <property type="evidence" value="ECO:0007669"/>
    <property type="project" value="UniProtKB-EC"/>
</dbReference>
<evidence type="ECO:0000256" key="4">
    <source>
        <dbReference type="ARBA" id="ARBA00022801"/>
    </source>
</evidence>
<dbReference type="Pfam" id="PF16123">
    <property type="entry name" value="HAGH_C"/>
    <property type="match status" value="1"/>
</dbReference>
<dbReference type="SMART" id="SM00849">
    <property type="entry name" value="Lactamase_B"/>
    <property type="match status" value="1"/>
</dbReference>
<dbReference type="HAMAP" id="MF_01374">
    <property type="entry name" value="Glyoxalase_2"/>
    <property type="match status" value="1"/>
</dbReference>
<evidence type="ECO:0000313" key="7">
    <source>
        <dbReference type="EMBL" id="CAG7699884.1"/>
    </source>
</evidence>
<dbReference type="Pfam" id="PF00753">
    <property type="entry name" value="Lactamase_B"/>
    <property type="match status" value="1"/>
</dbReference>
<dbReference type="AlphaFoldDB" id="A0A8J2JU18"/>
<organism evidence="7 8">
    <name type="scientific">Allacma fusca</name>
    <dbReference type="NCBI Taxonomy" id="39272"/>
    <lineage>
        <taxon>Eukaryota</taxon>
        <taxon>Metazoa</taxon>
        <taxon>Ecdysozoa</taxon>
        <taxon>Arthropoda</taxon>
        <taxon>Hexapoda</taxon>
        <taxon>Collembola</taxon>
        <taxon>Symphypleona</taxon>
        <taxon>Sminthuridae</taxon>
        <taxon>Allacma</taxon>
    </lineage>
</organism>
<evidence type="ECO:0000256" key="5">
    <source>
        <dbReference type="ARBA" id="ARBA00022833"/>
    </source>
</evidence>
<feature type="domain" description="Metallo-beta-lactamase" evidence="6">
    <location>
        <begin position="23"/>
        <end position="160"/>
    </location>
</feature>
<accession>A0A8J2JU18</accession>
<sequence length="261" mass="28926">MHSEIKKVEFPNLSIITIPATQDNFMYLIVDKTSGEATVVDPVEPQRVLQVVNQEQVTLKSVLTTHHHWDHAGGNQKLVDLSVNENGNRLEVYGGDTRIEALTKPVAQGDIIQKPAVFTGDTLFIAGCGRFFEGTPPQMYDALITKLSSLPDDTLVFCGHEYTVSNLKFALSVEPDNQDVVNKLTWAENQRAGKKPTVPSTIAEEKRINPFMRVNLPSLQQRVGASDSINCMGTEEYCLTVPVRHFMSPVFLLNFILGGTI</sequence>
<keyword evidence="3" id="KW-0479">Metal-binding</keyword>
<dbReference type="InterPro" id="IPR017782">
    <property type="entry name" value="Hydroxyacylglutathione_Hdrlase"/>
</dbReference>
<dbReference type="EMBL" id="CAJVCH010026087">
    <property type="protein sequence ID" value="CAG7699884.1"/>
    <property type="molecule type" value="Genomic_DNA"/>
</dbReference>
<reference evidence="7" key="1">
    <citation type="submission" date="2021-06" db="EMBL/GenBank/DDBJ databases">
        <authorList>
            <person name="Hodson N. C."/>
            <person name="Mongue J. A."/>
            <person name="Jaron S. K."/>
        </authorList>
    </citation>
    <scope>NUCLEOTIDE SEQUENCE</scope>
</reference>
<comment type="caution">
    <text evidence="7">The sequence shown here is derived from an EMBL/GenBank/DDBJ whole genome shotgun (WGS) entry which is preliminary data.</text>
</comment>
<comment type="pathway">
    <text evidence="2">Secondary metabolite metabolism; methylglyoxal degradation; (R)-lactate from methylglyoxal: step 2/2.</text>
</comment>
<evidence type="ECO:0000313" key="8">
    <source>
        <dbReference type="Proteomes" id="UP000708208"/>
    </source>
</evidence>
<keyword evidence="5" id="KW-0862">Zinc</keyword>
<evidence type="ECO:0000256" key="2">
    <source>
        <dbReference type="ARBA" id="ARBA00004963"/>
    </source>
</evidence>
<dbReference type="OrthoDB" id="515692at2759"/>
<evidence type="ECO:0000256" key="3">
    <source>
        <dbReference type="ARBA" id="ARBA00022723"/>
    </source>
</evidence>
<evidence type="ECO:0000259" key="6">
    <source>
        <dbReference type="SMART" id="SM00849"/>
    </source>
</evidence>
<evidence type="ECO:0000256" key="1">
    <source>
        <dbReference type="ARBA" id="ARBA00001623"/>
    </source>
</evidence>
<dbReference type="GO" id="GO:0019243">
    <property type="term" value="P:methylglyoxal catabolic process to D-lactate via S-lactoyl-glutathione"/>
    <property type="evidence" value="ECO:0007669"/>
    <property type="project" value="InterPro"/>
</dbReference>
<dbReference type="InterPro" id="IPR001279">
    <property type="entry name" value="Metallo-B-lactamas"/>
</dbReference>
<dbReference type="Proteomes" id="UP000708208">
    <property type="component" value="Unassembled WGS sequence"/>
</dbReference>
<dbReference type="InterPro" id="IPR035680">
    <property type="entry name" value="Clx_II_MBL"/>
</dbReference>
<dbReference type="GO" id="GO:0046872">
    <property type="term" value="F:metal ion binding"/>
    <property type="evidence" value="ECO:0007669"/>
    <property type="project" value="UniProtKB-KW"/>
</dbReference>
<comment type="catalytic activity">
    <reaction evidence="1">
        <text>an S-(2-hydroxyacyl)glutathione + H2O = a 2-hydroxy carboxylate + glutathione + H(+)</text>
        <dbReference type="Rhea" id="RHEA:21864"/>
        <dbReference type="ChEBI" id="CHEBI:15377"/>
        <dbReference type="ChEBI" id="CHEBI:15378"/>
        <dbReference type="ChEBI" id="CHEBI:57925"/>
        <dbReference type="ChEBI" id="CHEBI:58896"/>
        <dbReference type="ChEBI" id="CHEBI:71261"/>
        <dbReference type="EC" id="3.1.2.6"/>
    </reaction>
</comment>
<keyword evidence="8" id="KW-1185">Reference proteome</keyword>
<dbReference type="InterPro" id="IPR032282">
    <property type="entry name" value="HAGH_C"/>
</dbReference>
<dbReference type="PANTHER" id="PTHR11935:SF94">
    <property type="entry name" value="TENZING NORGAY, ISOFORM C"/>
    <property type="match status" value="1"/>
</dbReference>
<proteinExistence type="inferred from homology"/>